<organism evidence="1 2">
    <name type="scientific">Batillaria attramentaria</name>
    <dbReference type="NCBI Taxonomy" id="370345"/>
    <lineage>
        <taxon>Eukaryota</taxon>
        <taxon>Metazoa</taxon>
        <taxon>Spiralia</taxon>
        <taxon>Lophotrochozoa</taxon>
        <taxon>Mollusca</taxon>
        <taxon>Gastropoda</taxon>
        <taxon>Caenogastropoda</taxon>
        <taxon>Sorbeoconcha</taxon>
        <taxon>Cerithioidea</taxon>
        <taxon>Batillariidae</taxon>
        <taxon>Batillaria</taxon>
    </lineage>
</organism>
<protein>
    <recommendedName>
        <fullName evidence="3">Transposase</fullName>
    </recommendedName>
</protein>
<evidence type="ECO:0000313" key="1">
    <source>
        <dbReference type="EMBL" id="KAK7508410.1"/>
    </source>
</evidence>
<evidence type="ECO:0000313" key="2">
    <source>
        <dbReference type="Proteomes" id="UP001519460"/>
    </source>
</evidence>
<name>A0ABD0MAF4_9CAEN</name>
<keyword evidence="2" id="KW-1185">Reference proteome</keyword>
<gene>
    <name evidence="1" type="ORF">BaRGS_00000649</name>
</gene>
<proteinExistence type="predicted"/>
<accession>A0ABD0MAF4</accession>
<reference evidence="1 2" key="1">
    <citation type="journal article" date="2023" name="Sci. Data">
        <title>Genome assembly of the Korean intertidal mud-creeper Batillaria attramentaria.</title>
        <authorList>
            <person name="Patra A.K."/>
            <person name="Ho P.T."/>
            <person name="Jun S."/>
            <person name="Lee S.J."/>
            <person name="Kim Y."/>
            <person name="Won Y.J."/>
        </authorList>
    </citation>
    <scope>NUCLEOTIDE SEQUENCE [LARGE SCALE GENOMIC DNA]</scope>
    <source>
        <strain evidence="1">Wonlab-2016</strain>
    </source>
</reference>
<dbReference type="Proteomes" id="UP001519460">
    <property type="component" value="Unassembled WGS sequence"/>
</dbReference>
<evidence type="ECO:0008006" key="3">
    <source>
        <dbReference type="Google" id="ProtNLM"/>
    </source>
</evidence>
<dbReference type="AlphaFoldDB" id="A0ABD0MAF4"/>
<dbReference type="EMBL" id="JACVVK020000002">
    <property type="protein sequence ID" value="KAK7508410.1"/>
    <property type="molecule type" value="Genomic_DNA"/>
</dbReference>
<sequence length="89" mass="10100">MFLDESTLTHESTGRARVAESLRTKLPSWTLAGCYTRRLSGNHREHWLTEIDASTTTETISIVSKSPTPLARPECVRKCNIYLKKHVIT</sequence>
<comment type="caution">
    <text evidence="1">The sequence shown here is derived from an EMBL/GenBank/DDBJ whole genome shotgun (WGS) entry which is preliminary data.</text>
</comment>